<dbReference type="PATRIC" id="fig|39960.10.peg.138"/>
<dbReference type="KEGG" id="elq:Ga0102493_111072"/>
<dbReference type="OrthoDB" id="7433582at2"/>
<feature type="compositionally biased region" description="Basic and acidic residues" evidence="1">
    <location>
        <begin position="84"/>
        <end position="95"/>
    </location>
</feature>
<dbReference type="RefSeq" id="WP_069297407.1">
    <property type="nucleotide sequence ID" value="NZ_CP017057.1"/>
</dbReference>
<feature type="region of interest" description="Disordered" evidence="1">
    <location>
        <begin position="63"/>
        <end position="97"/>
    </location>
</feature>
<feature type="region of interest" description="Disordered" evidence="1">
    <location>
        <begin position="132"/>
        <end position="158"/>
    </location>
</feature>
<evidence type="ECO:0000256" key="1">
    <source>
        <dbReference type="SAM" id="MobiDB-lite"/>
    </source>
</evidence>
<accession>A0A074MYH1</accession>
<gene>
    <name evidence="3" type="ORF">EH32_02145</name>
</gene>
<name>A0A074MYH1_9SPHN</name>
<evidence type="ECO:0000256" key="2">
    <source>
        <dbReference type="SAM" id="SignalP"/>
    </source>
</evidence>
<feature type="signal peptide" evidence="2">
    <location>
        <begin position="1"/>
        <end position="19"/>
    </location>
</feature>
<feature type="compositionally biased region" description="Pro residues" evidence="1">
    <location>
        <begin position="145"/>
        <end position="158"/>
    </location>
</feature>
<evidence type="ECO:0000313" key="4">
    <source>
        <dbReference type="Proteomes" id="UP000027866"/>
    </source>
</evidence>
<sequence length="158" mass="16132">MRSAATRLARLLLLFAAFAACVQWTIPHGWMIASAHEVAGEDVPLLAPCPATSPELAKLAERASGSFRDHHAHHGAMDYSAKGHGSDDAEGKDAMHGAAQAQCDFAAIGAPVLPPDSPDIAAPAPQGAAMLPAFPEAMPGRGLAAPPPPSTGPPLPRA</sequence>
<protein>
    <recommendedName>
        <fullName evidence="5">DUF2946 domain-containing protein</fullName>
    </recommendedName>
</protein>
<comment type="caution">
    <text evidence="3">The sequence shown here is derived from an EMBL/GenBank/DDBJ whole genome shotgun (WGS) entry which is preliminary data.</text>
</comment>
<reference evidence="3 4" key="1">
    <citation type="submission" date="2014-04" db="EMBL/GenBank/DDBJ databases">
        <title>A comprehensive comparison of genomes of Erythrobacter spp. Strains.</title>
        <authorList>
            <person name="Zheng Q."/>
        </authorList>
    </citation>
    <scope>NUCLEOTIDE SEQUENCE [LARGE SCALE GENOMIC DNA]</scope>
    <source>
        <strain evidence="3 4">DSM 8509</strain>
    </source>
</reference>
<evidence type="ECO:0000313" key="3">
    <source>
        <dbReference type="EMBL" id="KEO90647.1"/>
    </source>
</evidence>
<keyword evidence="2" id="KW-0732">Signal</keyword>
<evidence type="ECO:0008006" key="5">
    <source>
        <dbReference type="Google" id="ProtNLM"/>
    </source>
</evidence>
<dbReference type="EMBL" id="JMIX01000012">
    <property type="protein sequence ID" value="KEO90647.1"/>
    <property type="molecule type" value="Genomic_DNA"/>
</dbReference>
<proteinExistence type="predicted"/>
<organism evidence="3 4">
    <name type="scientific">Erythrobacter litoralis</name>
    <dbReference type="NCBI Taxonomy" id="39960"/>
    <lineage>
        <taxon>Bacteria</taxon>
        <taxon>Pseudomonadati</taxon>
        <taxon>Pseudomonadota</taxon>
        <taxon>Alphaproteobacteria</taxon>
        <taxon>Sphingomonadales</taxon>
        <taxon>Erythrobacteraceae</taxon>
        <taxon>Erythrobacter/Porphyrobacter group</taxon>
        <taxon>Erythrobacter</taxon>
    </lineage>
</organism>
<dbReference type="AlphaFoldDB" id="A0A074MYH1"/>
<dbReference type="Proteomes" id="UP000027866">
    <property type="component" value="Unassembled WGS sequence"/>
</dbReference>
<keyword evidence="4" id="KW-1185">Reference proteome</keyword>
<feature type="chain" id="PRO_5001697426" description="DUF2946 domain-containing protein" evidence="2">
    <location>
        <begin position="20"/>
        <end position="158"/>
    </location>
</feature>
<dbReference type="PROSITE" id="PS51257">
    <property type="entry name" value="PROKAR_LIPOPROTEIN"/>
    <property type="match status" value="1"/>
</dbReference>